<keyword evidence="5" id="KW-1185">Reference proteome</keyword>
<protein>
    <submittedName>
        <fullName evidence="4">Dual specificity phosphatase 23</fullName>
    </submittedName>
</protein>
<reference evidence="4" key="3">
    <citation type="submission" date="2025-09" db="UniProtKB">
        <authorList>
            <consortium name="Ensembl"/>
        </authorList>
    </citation>
    <scope>IDENTIFICATION</scope>
</reference>
<sequence>MGSQPPNFSWVLPGRLAGLALPRIPAHYQFLWAQGVRHLVSLTERGPPYSDTCPGLRVHRIRVPDFCPPTPEQIDRFVRIVDEANARGEGRRGYICTMASCCVSAHRCSLLSQVPFLGLSWNIHSSAQFLGCGGPLRPGLREDRHHAGLLPGKEERPVRETSCGRDPAASTRFHRDPGARESSLPILPTKQIRKMWYLSFPPSHMMHGFEKLKPAGSSCGRAE</sequence>
<reference evidence="4" key="2">
    <citation type="submission" date="2025-08" db="UniProtKB">
        <authorList>
            <consortium name="Ensembl"/>
        </authorList>
    </citation>
    <scope>IDENTIFICATION</scope>
</reference>
<dbReference type="SUPFAM" id="SSF52799">
    <property type="entry name" value="(Phosphotyrosine protein) phosphatases II"/>
    <property type="match status" value="1"/>
</dbReference>
<dbReference type="Proteomes" id="UP000007648">
    <property type="component" value="Unassembled WGS sequence"/>
</dbReference>
<organism evidence="4 5">
    <name type="scientific">Sarcophilus harrisii</name>
    <name type="common">Tasmanian devil</name>
    <name type="synonym">Sarcophilus laniarius</name>
    <dbReference type="NCBI Taxonomy" id="9305"/>
    <lineage>
        <taxon>Eukaryota</taxon>
        <taxon>Metazoa</taxon>
        <taxon>Chordata</taxon>
        <taxon>Craniata</taxon>
        <taxon>Vertebrata</taxon>
        <taxon>Euteleostomi</taxon>
        <taxon>Mammalia</taxon>
        <taxon>Metatheria</taxon>
        <taxon>Dasyuromorphia</taxon>
        <taxon>Dasyuridae</taxon>
        <taxon>Sarcophilus</taxon>
    </lineage>
</organism>
<feature type="compositionally biased region" description="Basic and acidic residues" evidence="2">
    <location>
        <begin position="154"/>
        <end position="163"/>
    </location>
</feature>
<evidence type="ECO:0000259" key="3">
    <source>
        <dbReference type="Pfam" id="PF22784"/>
    </source>
</evidence>
<dbReference type="Gene3D" id="3.90.190.10">
    <property type="entry name" value="Protein tyrosine phosphatase superfamily"/>
    <property type="match status" value="1"/>
</dbReference>
<dbReference type="AlphaFoldDB" id="A0A7N4P4H8"/>
<reference evidence="4 5" key="1">
    <citation type="journal article" date="2011" name="Proc. Natl. Acad. Sci. U.S.A.">
        <title>Genetic diversity and population structure of the endangered marsupial Sarcophilus harrisii (Tasmanian devil).</title>
        <authorList>
            <person name="Miller W."/>
            <person name="Hayes V.M."/>
            <person name="Ratan A."/>
            <person name="Petersen D.C."/>
            <person name="Wittekindt N.E."/>
            <person name="Miller J."/>
            <person name="Walenz B."/>
            <person name="Knight J."/>
            <person name="Qi J."/>
            <person name="Zhao F."/>
            <person name="Wang Q."/>
            <person name="Bedoya-Reina O.C."/>
            <person name="Katiyar N."/>
            <person name="Tomsho L.P."/>
            <person name="Kasson L.M."/>
            <person name="Hardie R.A."/>
            <person name="Woodbridge P."/>
            <person name="Tindall E.A."/>
            <person name="Bertelsen M.F."/>
            <person name="Dixon D."/>
            <person name="Pyecroft S."/>
            <person name="Helgen K.M."/>
            <person name="Lesk A.M."/>
            <person name="Pringle T.H."/>
            <person name="Patterson N."/>
            <person name="Zhang Y."/>
            <person name="Kreiss A."/>
            <person name="Woods G.M."/>
            <person name="Jones M.E."/>
            <person name="Schuster S.C."/>
        </authorList>
    </citation>
    <scope>NUCLEOTIDE SEQUENCE [LARGE SCALE GENOMIC DNA]</scope>
</reference>
<feature type="region of interest" description="Disordered" evidence="2">
    <location>
        <begin position="154"/>
        <end position="184"/>
    </location>
</feature>
<feature type="domain" description="Swiss Army Knife protein DSP-PTPase phosphatase" evidence="3">
    <location>
        <begin position="6"/>
        <end position="102"/>
    </location>
</feature>
<evidence type="ECO:0000313" key="4">
    <source>
        <dbReference type="Ensembl" id="ENSSHAP00000032854.1"/>
    </source>
</evidence>
<name>A0A7N4P4H8_SARHA</name>
<proteinExistence type="predicted"/>
<evidence type="ECO:0000256" key="1">
    <source>
        <dbReference type="ARBA" id="ARBA00022801"/>
    </source>
</evidence>
<dbReference type="Pfam" id="PF22784">
    <property type="entry name" value="PTP-SAK"/>
    <property type="match status" value="1"/>
</dbReference>
<dbReference type="InterPro" id="IPR029021">
    <property type="entry name" value="Prot-tyrosine_phosphatase-like"/>
</dbReference>
<dbReference type="InterPro" id="IPR057023">
    <property type="entry name" value="PTP-SAK"/>
</dbReference>
<dbReference type="GeneTree" id="ENSGT00940000161329"/>
<accession>A0A7N4P4H8</accession>
<dbReference type="Ensembl" id="ENSSHAT00000042910.1">
    <property type="protein sequence ID" value="ENSSHAP00000032854.1"/>
    <property type="gene ID" value="ENSSHAG00000032205.1"/>
</dbReference>
<gene>
    <name evidence="4" type="primary">DUSP23</name>
</gene>
<dbReference type="GO" id="GO:0016791">
    <property type="term" value="F:phosphatase activity"/>
    <property type="evidence" value="ECO:0007669"/>
    <property type="project" value="UniProtKB-ARBA"/>
</dbReference>
<keyword evidence="1" id="KW-0378">Hydrolase</keyword>
<evidence type="ECO:0000256" key="2">
    <source>
        <dbReference type="SAM" id="MobiDB-lite"/>
    </source>
</evidence>
<evidence type="ECO:0000313" key="5">
    <source>
        <dbReference type="Proteomes" id="UP000007648"/>
    </source>
</evidence>